<evidence type="ECO:0000313" key="2">
    <source>
        <dbReference type="Proteomes" id="UP001234178"/>
    </source>
</evidence>
<reference evidence="1 2" key="1">
    <citation type="journal article" date="2023" name="Nucleic Acids Res.">
        <title>The hologenome of Daphnia magna reveals possible DNA methylation and microbiome-mediated evolution of the host genome.</title>
        <authorList>
            <person name="Chaturvedi A."/>
            <person name="Li X."/>
            <person name="Dhandapani V."/>
            <person name="Marshall H."/>
            <person name="Kissane S."/>
            <person name="Cuenca-Cambronero M."/>
            <person name="Asole G."/>
            <person name="Calvet F."/>
            <person name="Ruiz-Romero M."/>
            <person name="Marangio P."/>
            <person name="Guigo R."/>
            <person name="Rago D."/>
            <person name="Mirbahai L."/>
            <person name="Eastwood N."/>
            <person name="Colbourne J.K."/>
            <person name="Zhou J."/>
            <person name="Mallon E."/>
            <person name="Orsini L."/>
        </authorList>
    </citation>
    <scope>NUCLEOTIDE SEQUENCE [LARGE SCALE GENOMIC DNA]</scope>
    <source>
        <strain evidence="1">LRV0_1</strain>
    </source>
</reference>
<comment type="caution">
    <text evidence="1">The sequence shown here is derived from an EMBL/GenBank/DDBJ whole genome shotgun (WGS) entry which is preliminary data.</text>
</comment>
<gene>
    <name evidence="1" type="ORF">OUZ56_007169</name>
</gene>
<accession>A0ABQ9YXS8</accession>
<dbReference type="Proteomes" id="UP001234178">
    <property type="component" value="Unassembled WGS sequence"/>
</dbReference>
<protein>
    <submittedName>
        <fullName evidence="1">Uncharacterized protein</fullName>
    </submittedName>
</protein>
<sequence length="74" mass="8363">MSWTNVQLRFGDALSVSCEQITSASSKTALDFYFQHHFCADITVGISHFQGVPFASVLKREEKRKHNENLGSRC</sequence>
<evidence type="ECO:0000313" key="1">
    <source>
        <dbReference type="EMBL" id="KAK4005457.1"/>
    </source>
</evidence>
<keyword evidence="2" id="KW-1185">Reference proteome</keyword>
<name>A0ABQ9YXS8_9CRUS</name>
<dbReference type="EMBL" id="JAOYFB010000001">
    <property type="protein sequence ID" value="KAK4005457.1"/>
    <property type="molecule type" value="Genomic_DNA"/>
</dbReference>
<proteinExistence type="predicted"/>
<organism evidence="1 2">
    <name type="scientific">Daphnia magna</name>
    <dbReference type="NCBI Taxonomy" id="35525"/>
    <lineage>
        <taxon>Eukaryota</taxon>
        <taxon>Metazoa</taxon>
        <taxon>Ecdysozoa</taxon>
        <taxon>Arthropoda</taxon>
        <taxon>Crustacea</taxon>
        <taxon>Branchiopoda</taxon>
        <taxon>Diplostraca</taxon>
        <taxon>Cladocera</taxon>
        <taxon>Anomopoda</taxon>
        <taxon>Daphniidae</taxon>
        <taxon>Daphnia</taxon>
    </lineage>
</organism>